<keyword evidence="2" id="KW-0732">Signal</keyword>
<name>A0AA95LNW1_9BACI</name>
<gene>
    <name evidence="4" type="ORF">QNH45_15910</name>
</gene>
<reference evidence="4" key="1">
    <citation type="submission" date="2023-05" db="EMBL/GenBank/DDBJ databases">
        <title>Comparative genomics of Bacillaceae isolates and their secondary metabolite potential.</title>
        <authorList>
            <person name="Song L."/>
            <person name="Nielsen L.J."/>
            <person name="Mohite O."/>
            <person name="Xu X."/>
            <person name="Weber T."/>
            <person name="Kovacs A.T."/>
        </authorList>
    </citation>
    <scope>NUCLEOTIDE SEQUENCE</scope>
    <source>
        <strain evidence="4">LN15</strain>
    </source>
</reference>
<dbReference type="PANTHER" id="PTHR40032:SF1">
    <property type="entry name" value="EXPORTED PROTEIN"/>
    <property type="match status" value="1"/>
</dbReference>
<accession>A0AA95LNW1</accession>
<dbReference type="Proteomes" id="UP001178303">
    <property type="component" value="Chromosome"/>
</dbReference>
<feature type="region of interest" description="Disordered" evidence="1">
    <location>
        <begin position="101"/>
        <end position="122"/>
    </location>
</feature>
<organism evidence="4 5">
    <name type="scientific">Bacillus wiedmannii</name>
    <dbReference type="NCBI Taxonomy" id="1890302"/>
    <lineage>
        <taxon>Bacteria</taxon>
        <taxon>Bacillati</taxon>
        <taxon>Bacillota</taxon>
        <taxon>Bacilli</taxon>
        <taxon>Bacillales</taxon>
        <taxon>Bacillaceae</taxon>
        <taxon>Bacillus</taxon>
        <taxon>Bacillus cereus group</taxon>
    </lineage>
</organism>
<proteinExistence type="predicted"/>
<feature type="domain" description="Putative amidase" evidence="3">
    <location>
        <begin position="164"/>
        <end position="330"/>
    </location>
</feature>
<dbReference type="RefSeq" id="WP_283881589.1">
    <property type="nucleotide sequence ID" value="NZ_CP126099.1"/>
</dbReference>
<feature type="signal peptide" evidence="2">
    <location>
        <begin position="1"/>
        <end position="26"/>
    </location>
</feature>
<evidence type="ECO:0000259" key="3">
    <source>
        <dbReference type="Pfam" id="PF12671"/>
    </source>
</evidence>
<dbReference type="InterPro" id="IPR024301">
    <property type="entry name" value="Amidase_6"/>
</dbReference>
<evidence type="ECO:0000256" key="1">
    <source>
        <dbReference type="SAM" id="MobiDB-lite"/>
    </source>
</evidence>
<feature type="chain" id="PRO_5041649212" evidence="2">
    <location>
        <begin position="27"/>
        <end position="350"/>
    </location>
</feature>
<dbReference type="Pfam" id="PF12671">
    <property type="entry name" value="Amidase_6"/>
    <property type="match status" value="1"/>
</dbReference>
<feature type="compositionally biased region" description="Polar residues" evidence="1">
    <location>
        <begin position="101"/>
        <end position="117"/>
    </location>
</feature>
<protein>
    <submittedName>
        <fullName evidence="4">Amidase domain-containing protein</fullName>
    </submittedName>
</protein>
<dbReference type="PANTHER" id="PTHR40032">
    <property type="entry name" value="EXPORTED PROTEIN-RELATED"/>
    <property type="match status" value="1"/>
</dbReference>
<sequence length="350" mass="38831">MKLRKTLVGATLSLGLLCSQMSVASAEEKKVEDYTLGEIESVLFKYLKVHNLTFKVNSEEFYAYLFNQLMYQEDKELEKHPQYKQILGYAAEYLHEKSLNAPTTADTSKTNSLQAKSSPKEFSMKPVAQKTLGQIKEEVQAKEASAKIEQMQRAPKMAAASSGYSGSAAASYAVKWAKGRNPSFGDYSLGITGGGGDCTNFVSQAVNAGGKGMNKASNISFTSPDLLPGNTYWYSVFMPNANGNRVVHKASHTWTVVENFYTYWSSRVPTYETYSPKALEGNANVGDVIQYRSDVTGRKWHSLMVTKKSPGSFQISQHTSDRKNDEIGYILDSDPKVKESKLLILQFTRS</sequence>
<evidence type="ECO:0000313" key="5">
    <source>
        <dbReference type="Proteomes" id="UP001178303"/>
    </source>
</evidence>
<dbReference type="AlphaFoldDB" id="A0AA95LNW1"/>
<dbReference type="EMBL" id="CP126099">
    <property type="protein sequence ID" value="WHY27000.1"/>
    <property type="molecule type" value="Genomic_DNA"/>
</dbReference>
<evidence type="ECO:0000256" key="2">
    <source>
        <dbReference type="SAM" id="SignalP"/>
    </source>
</evidence>
<evidence type="ECO:0000313" key="4">
    <source>
        <dbReference type="EMBL" id="WHY27000.1"/>
    </source>
</evidence>